<dbReference type="PANTHER" id="PTHR36223">
    <property type="entry name" value="BETA-LACTAMASE-TYPE TRANSPEPTIDASE FOLD DOMAIN CONTAINING PROTEIN"/>
    <property type="match status" value="1"/>
</dbReference>
<feature type="region of interest" description="Disordered" evidence="1">
    <location>
        <begin position="201"/>
        <end position="237"/>
    </location>
</feature>
<name>A0A8K0UGU1_9AGAR</name>
<dbReference type="OrthoDB" id="3364132at2759"/>
<evidence type="ECO:0000256" key="1">
    <source>
        <dbReference type="SAM" id="MobiDB-lite"/>
    </source>
</evidence>
<evidence type="ECO:0000313" key="4">
    <source>
        <dbReference type="Proteomes" id="UP000813824"/>
    </source>
</evidence>
<feature type="region of interest" description="Disordered" evidence="1">
    <location>
        <begin position="271"/>
        <end position="306"/>
    </location>
</feature>
<keyword evidence="4" id="KW-1185">Reference proteome</keyword>
<evidence type="ECO:0000259" key="2">
    <source>
        <dbReference type="Pfam" id="PF25534"/>
    </source>
</evidence>
<accession>A0A8K0UGU1</accession>
<dbReference type="Pfam" id="PF25534">
    <property type="entry name" value="DUF7918"/>
    <property type="match status" value="1"/>
</dbReference>
<dbReference type="EMBL" id="JAEVFJ010000037">
    <property type="protein sequence ID" value="KAH8091032.1"/>
    <property type="molecule type" value="Genomic_DNA"/>
</dbReference>
<comment type="caution">
    <text evidence="3">The sequence shown here is derived from an EMBL/GenBank/DDBJ whole genome shotgun (WGS) entry which is preliminary data.</text>
</comment>
<protein>
    <recommendedName>
        <fullName evidence="2">DUF7918 domain-containing protein</fullName>
    </recommendedName>
</protein>
<gene>
    <name evidence="3" type="ORF">BXZ70DRAFT_1011290</name>
</gene>
<reference evidence="3" key="1">
    <citation type="journal article" date="2021" name="New Phytol.">
        <title>Evolutionary innovations through gain and loss of genes in the ectomycorrhizal Boletales.</title>
        <authorList>
            <person name="Wu G."/>
            <person name="Miyauchi S."/>
            <person name="Morin E."/>
            <person name="Kuo A."/>
            <person name="Drula E."/>
            <person name="Varga T."/>
            <person name="Kohler A."/>
            <person name="Feng B."/>
            <person name="Cao Y."/>
            <person name="Lipzen A."/>
            <person name="Daum C."/>
            <person name="Hundley H."/>
            <person name="Pangilinan J."/>
            <person name="Johnson J."/>
            <person name="Barry K."/>
            <person name="LaButti K."/>
            <person name="Ng V."/>
            <person name="Ahrendt S."/>
            <person name="Min B."/>
            <person name="Choi I.G."/>
            <person name="Park H."/>
            <person name="Plett J.M."/>
            <person name="Magnuson J."/>
            <person name="Spatafora J.W."/>
            <person name="Nagy L.G."/>
            <person name="Henrissat B."/>
            <person name="Grigoriev I.V."/>
            <person name="Yang Z.L."/>
            <person name="Xu J."/>
            <person name="Martin F.M."/>
        </authorList>
    </citation>
    <scope>NUCLEOTIDE SEQUENCE</scope>
    <source>
        <strain evidence="3">KKN 215</strain>
    </source>
</reference>
<feature type="domain" description="DUF7918" evidence="2">
    <location>
        <begin position="8"/>
        <end position="204"/>
    </location>
</feature>
<feature type="compositionally biased region" description="Basic and acidic residues" evidence="1">
    <location>
        <begin position="219"/>
        <end position="237"/>
    </location>
</feature>
<proteinExistence type="predicted"/>
<organism evidence="3 4">
    <name type="scientific">Cristinia sonorae</name>
    <dbReference type="NCBI Taxonomy" id="1940300"/>
    <lineage>
        <taxon>Eukaryota</taxon>
        <taxon>Fungi</taxon>
        <taxon>Dikarya</taxon>
        <taxon>Basidiomycota</taxon>
        <taxon>Agaricomycotina</taxon>
        <taxon>Agaricomycetes</taxon>
        <taxon>Agaricomycetidae</taxon>
        <taxon>Agaricales</taxon>
        <taxon>Pleurotineae</taxon>
        <taxon>Stephanosporaceae</taxon>
        <taxon>Cristinia</taxon>
    </lineage>
</organism>
<dbReference type="AlphaFoldDB" id="A0A8K0UGU1"/>
<dbReference type="Proteomes" id="UP000813824">
    <property type="component" value="Unassembled WGS sequence"/>
</dbReference>
<sequence>MPTIGNFSVHIVVDGGEVEEYGVDKFSEDVVLCYITSVADQTFSIKVTNNYHEEVAFLAYVDGPWAATQFCWAGDSESMLGVRESDTIYRPFTFGTLQLTDHDDALRDKPQWSELGCIEVRVRRIVQGSHEPIAATNNTQCITDDPVHERSKKLGGHRIKLGAPQHHVQSTSTVTYIDPRDKPYVRFRFLYRPHGLLQAEGIIPLPPKPESSNARKRRNSEPHEETPSPAERREKEVCRASPICVSKDLTDLGVQERLKALRAEADRLAAELGHKKSGSPSIKRERSPICVPPSHNDGNIIDLTED</sequence>
<dbReference type="InterPro" id="IPR057678">
    <property type="entry name" value="DUF7918"/>
</dbReference>
<evidence type="ECO:0000313" key="3">
    <source>
        <dbReference type="EMBL" id="KAH8091032.1"/>
    </source>
</evidence>
<dbReference type="PANTHER" id="PTHR36223:SF1">
    <property type="entry name" value="TRANSCRIPTION ELONGATION FACTOR EAF N-TERMINAL DOMAIN-CONTAINING PROTEIN"/>
    <property type="match status" value="1"/>
</dbReference>